<comment type="caution">
    <text evidence="1">The sequence shown here is derived from an EMBL/GenBank/DDBJ whole genome shotgun (WGS) entry which is preliminary data.</text>
</comment>
<organism evidence="1 2">
    <name type="scientific">Vermiconidia calcicola</name>
    <dbReference type="NCBI Taxonomy" id="1690605"/>
    <lineage>
        <taxon>Eukaryota</taxon>
        <taxon>Fungi</taxon>
        <taxon>Dikarya</taxon>
        <taxon>Ascomycota</taxon>
        <taxon>Pezizomycotina</taxon>
        <taxon>Dothideomycetes</taxon>
        <taxon>Dothideomycetidae</taxon>
        <taxon>Mycosphaerellales</taxon>
        <taxon>Extremaceae</taxon>
        <taxon>Vermiconidia</taxon>
    </lineage>
</organism>
<dbReference type="EMBL" id="JAUTXU010000067">
    <property type="protein sequence ID" value="KAK3712833.1"/>
    <property type="molecule type" value="Genomic_DNA"/>
</dbReference>
<dbReference type="Proteomes" id="UP001281147">
    <property type="component" value="Unassembled WGS sequence"/>
</dbReference>
<evidence type="ECO:0000313" key="2">
    <source>
        <dbReference type="Proteomes" id="UP001281147"/>
    </source>
</evidence>
<proteinExistence type="predicted"/>
<protein>
    <submittedName>
        <fullName evidence="1">Uncharacterized protein</fullName>
    </submittedName>
</protein>
<sequence length="106" mass="12279">MSKEVAIFATIQPAPSKADRFKEATKNAMDWIEENEPDTLQFEMYEEESPEGIKICLFERYASQEAMERHRSSDSYKKFFETVMAEELIAGPPQISTCKYVSAIRR</sequence>
<name>A0ACC3N9D4_9PEZI</name>
<gene>
    <name evidence="1" type="ORF">LTR37_008924</name>
</gene>
<accession>A0ACC3N9D4</accession>
<keyword evidence="2" id="KW-1185">Reference proteome</keyword>
<reference evidence="1" key="1">
    <citation type="submission" date="2023-07" db="EMBL/GenBank/DDBJ databases">
        <title>Black Yeasts Isolated from many extreme environments.</title>
        <authorList>
            <person name="Coleine C."/>
            <person name="Stajich J.E."/>
            <person name="Selbmann L."/>
        </authorList>
    </citation>
    <scope>NUCLEOTIDE SEQUENCE</scope>
    <source>
        <strain evidence="1">CCFEE 5714</strain>
    </source>
</reference>
<evidence type="ECO:0000313" key="1">
    <source>
        <dbReference type="EMBL" id="KAK3712833.1"/>
    </source>
</evidence>